<dbReference type="Gene3D" id="3.30.960.10">
    <property type="entry name" value="eRF1 domain 1"/>
    <property type="match status" value="4"/>
</dbReference>
<feature type="domain" description="eRF1/Pelota-like N-terminal" evidence="3">
    <location>
        <begin position="348"/>
        <end position="483"/>
    </location>
</feature>
<keyword evidence="1" id="KW-0341">Growth regulation</keyword>
<protein>
    <submittedName>
        <fullName evidence="4">ERF1 domain 1/Pelota-like protein</fullName>
    </submittedName>
</protein>
<dbReference type="Proteomes" id="UP000245207">
    <property type="component" value="Unassembled WGS sequence"/>
</dbReference>
<dbReference type="InterPro" id="IPR004403">
    <property type="entry name" value="Peptide_chain-rel_eRF1/aRF1"/>
</dbReference>
<feature type="domain" description="eRF1/Pelota-like N-terminal" evidence="3">
    <location>
        <begin position="210"/>
        <end position="342"/>
    </location>
</feature>
<dbReference type="InterPro" id="IPR029064">
    <property type="entry name" value="Ribosomal_eL30-like_sf"/>
</dbReference>
<accession>A0A2U1P379</accession>
<dbReference type="SUPFAM" id="SSF53137">
    <property type="entry name" value="Translational machinery components"/>
    <property type="match status" value="1"/>
</dbReference>
<evidence type="ECO:0000313" key="4">
    <source>
        <dbReference type="EMBL" id="PWA80216.1"/>
    </source>
</evidence>
<evidence type="ECO:0000259" key="3">
    <source>
        <dbReference type="SMART" id="SM01194"/>
    </source>
</evidence>
<reference evidence="4 5" key="1">
    <citation type="journal article" date="2018" name="Mol. Plant">
        <title>The genome of Artemisia annua provides insight into the evolution of Asteraceae family and artemisinin biosynthesis.</title>
        <authorList>
            <person name="Shen Q."/>
            <person name="Zhang L."/>
            <person name="Liao Z."/>
            <person name="Wang S."/>
            <person name="Yan T."/>
            <person name="Shi P."/>
            <person name="Liu M."/>
            <person name="Fu X."/>
            <person name="Pan Q."/>
            <person name="Wang Y."/>
            <person name="Lv Z."/>
            <person name="Lu X."/>
            <person name="Zhang F."/>
            <person name="Jiang W."/>
            <person name="Ma Y."/>
            <person name="Chen M."/>
            <person name="Hao X."/>
            <person name="Li L."/>
            <person name="Tang Y."/>
            <person name="Lv G."/>
            <person name="Zhou Y."/>
            <person name="Sun X."/>
            <person name="Brodelius P.E."/>
            <person name="Rose J.K.C."/>
            <person name="Tang K."/>
        </authorList>
    </citation>
    <scope>NUCLEOTIDE SEQUENCE [LARGE SCALE GENOMIC DNA]</scope>
    <source>
        <strain evidence="5">cv. Huhao1</strain>
        <tissue evidence="4">Leaf</tissue>
    </source>
</reference>
<dbReference type="InterPro" id="IPR005140">
    <property type="entry name" value="eRF1_Pelota-like_N"/>
</dbReference>
<evidence type="ECO:0000256" key="1">
    <source>
        <dbReference type="ARBA" id="ARBA00022604"/>
    </source>
</evidence>
<dbReference type="Gene3D" id="3.30.1330.30">
    <property type="match status" value="1"/>
</dbReference>
<keyword evidence="5" id="KW-1185">Reference proteome</keyword>
<dbReference type="InterPro" id="IPR042226">
    <property type="entry name" value="eFR1_2_sf"/>
</dbReference>
<dbReference type="SUPFAM" id="SSF55481">
    <property type="entry name" value="N-terminal domain of eukaryotic peptide chain release factor subunit 1, ERF1"/>
    <property type="match status" value="4"/>
</dbReference>
<dbReference type="PANTHER" id="PTHR10113">
    <property type="entry name" value="PEPTIDE CHAIN RELEASE FACTOR SUBUNIT 1"/>
    <property type="match status" value="1"/>
</dbReference>
<dbReference type="GO" id="GO:0003747">
    <property type="term" value="F:translation release factor activity"/>
    <property type="evidence" value="ECO:0007669"/>
    <property type="project" value="InterPro"/>
</dbReference>
<evidence type="ECO:0000256" key="2">
    <source>
        <dbReference type="ARBA" id="ARBA00045523"/>
    </source>
</evidence>
<organism evidence="4 5">
    <name type="scientific">Artemisia annua</name>
    <name type="common">Sweet wormwood</name>
    <dbReference type="NCBI Taxonomy" id="35608"/>
    <lineage>
        <taxon>Eukaryota</taxon>
        <taxon>Viridiplantae</taxon>
        <taxon>Streptophyta</taxon>
        <taxon>Embryophyta</taxon>
        <taxon>Tracheophyta</taxon>
        <taxon>Spermatophyta</taxon>
        <taxon>Magnoliopsida</taxon>
        <taxon>eudicotyledons</taxon>
        <taxon>Gunneridae</taxon>
        <taxon>Pentapetalae</taxon>
        <taxon>asterids</taxon>
        <taxon>campanulids</taxon>
        <taxon>Asterales</taxon>
        <taxon>Asteraceae</taxon>
        <taxon>Asteroideae</taxon>
        <taxon>Anthemideae</taxon>
        <taxon>Artemisiinae</taxon>
        <taxon>Artemisia</taxon>
    </lineage>
</organism>
<dbReference type="OrthoDB" id="10254527at2759"/>
<dbReference type="Gene3D" id="3.30.420.60">
    <property type="entry name" value="eRF1 domain 2"/>
    <property type="match status" value="1"/>
</dbReference>
<evidence type="ECO:0000313" key="5">
    <source>
        <dbReference type="Proteomes" id="UP000245207"/>
    </source>
</evidence>
<proteinExistence type="predicted"/>
<feature type="domain" description="eRF1/Pelota-like N-terminal" evidence="3">
    <location>
        <begin position="6"/>
        <end position="138"/>
    </location>
</feature>
<dbReference type="SMART" id="SM01194">
    <property type="entry name" value="eRF1_1"/>
    <property type="match status" value="3"/>
</dbReference>
<dbReference type="Pfam" id="PF03463">
    <property type="entry name" value="eRF1_1"/>
    <property type="match status" value="4"/>
</dbReference>
<gene>
    <name evidence="4" type="ORF">CTI12_AA199330</name>
</gene>
<comment type="function">
    <text evidence="2">Directs the termination of nascent peptide synthesis (translation) in response to the termination codons UAA, UAG and UGA. Modulates plant growth and development.</text>
</comment>
<dbReference type="InterPro" id="IPR024049">
    <property type="entry name" value="eRF1_1_sf"/>
</dbReference>
<dbReference type="EMBL" id="PKPP01001749">
    <property type="protein sequence ID" value="PWA80216.1"/>
    <property type="molecule type" value="Genomic_DNA"/>
</dbReference>
<dbReference type="STRING" id="35608.A0A2U1P379"/>
<dbReference type="SUPFAM" id="SSF55315">
    <property type="entry name" value="L30e-like"/>
    <property type="match status" value="1"/>
</dbReference>
<name>A0A2U1P379_ARTAN</name>
<dbReference type="AlphaFoldDB" id="A0A2U1P379"/>
<sequence length="674" mass="77264">MADFHETDTNIARGKIMKLKEELKDEKGNGDSLLSIIVPPRDDDLSRVTRELRDFHRVTRELPCHESAIRAITSAQQKLQLYSKVPPHGLLIYSRTVVTNDGNTKDVSIDFEPFEPMHTSLCLLDNKFNMEGLSELLEYEDNYVRENERNIAIWKIKQLMKALKYEKGNGNILISLVMESGEEIFEVTKMLDNRFGTASSINMSAIDFHETDTNIARGKIMKLKEELKDEKGNGDSLLSIIVPPRDDDLSRVTRELRDFHRVTRELPCHESAIRAITSAQQKLQLYSKVPPHGLLIYSRTVVTNDGNTKDVSIDFEPFEPMHTSLCLLDNKFNMEGLSELLEYEDNYVRENERNIAIWKIKQLMKALKYEKGNGNILISLVMESGEEIFEVTKMLDNRFGTASSINMSAIDKGKRARSRKILKRYSKVPPNGLVIYNGTVVTDDGKEKEVTIEFEPFKPIGIDDSLCLLHHMFHIESLTGLSEPEPKYGFIVMVDNRALFRILSGNRKKVLDEFIVETNRCEYLENMVNLATKFYINDYTISALVVAVSPTHQHDLTGRLDSCLQKKLMCVVEVSYGGNLGFDETIAPSSNYLYNVRFIQEICLLKKFMKEIRQETILIVWENLDINRYVLKVTTTSELVTKHLNKEQETDQSNFRDSGTNVELEVQEKTSLID</sequence>
<comment type="caution">
    <text evidence="4">The sequence shown here is derived from an EMBL/GenBank/DDBJ whole genome shotgun (WGS) entry which is preliminary data.</text>
</comment>